<sequence length="216" mass="23449">MNTESLEVVKALSVPIVTGLVTAGGIALERIRSERDLEVRRGRIVEMAHNQIAAVQPLLENLSGDPARERAYAIITAALDSIARAQALSQQPEEQLEKSALKAIDHARRSVLDEVLLRRHLRSRAARVLRVLYYVVFAWACLCVFTFFGSFTAINDADGGVGVVIGVGAMTLVLGLVPMMLLRSMVLARERRAAGPDRTSISPQEAVATPAPTPWA</sequence>
<keyword evidence="2" id="KW-1185">Reference proteome</keyword>
<organism evidence="1 2">
    <name type="scientific">Mycolicibacterium confluentis</name>
    <dbReference type="NCBI Taxonomy" id="28047"/>
    <lineage>
        <taxon>Bacteria</taxon>
        <taxon>Bacillati</taxon>
        <taxon>Actinomycetota</taxon>
        <taxon>Actinomycetes</taxon>
        <taxon>Mycobacteriales</taxon>
        <taxon>Mycobacteriaceae</taxon>
        <taxon>Mycolicibacterium</taxon>
    </lineage>
</organism>
<dbReference type="RefSeq" id="WP_085157191.1">
    <property type="nucleotide sequence ID" value="NZ_AP022612.1"/>
</dbReference>
<accession>A0A7I7Y2S9</accession>
<gene>
    <name evidence="1" type="ORF">MCNF_45420</name>
</gene>
<dbReference type="OrthoDB" id="9827145at2"/>
<protein>
    <submittedName>
        <fullName evidence="1">Uncharacterized protein</fullName>
    </submittedName>
</protein>
<proteinExistence type="predicted"/>
<dbReference type="EMBL" id="AP022612">
    <property type="protein sequence ID" value="BBZ35937.1"/>
    <property type="molecule type" value="Genomic_DNA"/>
</dbReference>
<reference evidence="1" key="1">
    <citation type="journal article" date="2019" name="Emerg. Microbes Infect.">
        <title>Comprehensive subspecies identification of 175 nontuberculous mycobacteria species based on 7547 genomic profiles.</title>
        <authorList>
            <person name="Matsumoto Y."/>
            <person name="Kinjo T."/>
            <person name="Motooka D."/>
            <person name="Nabeya D."/>
            <person name="Jung N."/>
            <person name="Uechi K."/>
            <person name="Horii T."/>
            <person name="Iida T."/>
            <person name="Fujita J."/>
            <person name="Nakamura S."/>
        </authorList>
    </citation>
    <scope>NUCLEOTIDE SEQUENCE [LARGE SCALE GENOMIC DNA]</scope>
    <source>
        <strain evidence="1">JCM 13671</strain>
    </source>
</reference>
<reference evidence="1" key="2">
    <citation type="submission" date="2020-02" db="EMBL/GenBank/DDBJ databases">
        <authorList>
            <person name="Matsumoto Y."/>
            <person name="Motooka D."/>
            <person name="Nakamura S."/>
        </authorList>
    </citation>
    <scope>NUCLEOTIDE SEQUENCE</scope>
    <source>
        <strain evidence="1">JCM 13671</strain>
    </source>
</reference>
<evidence type="ECO:0000313" key="1">
    <source>
        <dbReference type="EMBL" id="BBZ35937.1"/>
    </source>
</evidence>
<dbReference type="AlphaFoldDB" id="A0A7I7Y2S9"/>
<dbReference type="Proteomes" id="UP000466931">
    <property type="component" value="Chromosome"/>
</dbReference>
<evidence type="ECO:0000313" key="2">
    <source>
        <dbReference type="Proteomes" id="UP000466931"/>
    </source>
</evidence>
<name>A0A7I7Y2S9_9MYCO</name>